<evidence type="ECO:0000256" key="1">
    <source>
        <dbReference type="ARBA" id="ARBA00004123"/>
    </source>
</evidence>
<feature type="region of interest" description="Disordered" evidence="10">
    <location>
        <begin position="54"/>
        <end position="210"/>
    </location>
</feature>
<evidence type="ECO:0000256" key="3">
    <source>
        <dbReference type="ARBA" id="ARBA00009123"/>
    </source>
</evidence>
<comment type="similarity">
    <text evidence="3">Belongs to the snRNP SmB/SmN family.</text>
</comment>
<dbReference type="GO" id="GO:0071004">
    <property type="term" value="C:U2-type prespliceosome"/>
    <property type="evidence" value="ECO:0007669"/>
    <property type="project" value="TreeGrafter"/>
</dbReference>
<feature type="compositionally biased region" description="Pro residues" evidence="10">
    <location>
        <begin position="159"/>
        <end position="202"/>
    </location>
</feature>
<dbReference type="GO" id="GO:0005685">
    <property type="term" value="C:U1 snRNP"/>
    <property type="evidence" value="ECO:0007669"/>
    <property type="project" value="TreeGrafter"/>
</dbReference>
<organism evidence="11 12">
    <name type="scientific">Chenopodium quinoa</name>
    <name type="common">Quinoa</name>
    <dbReference type="NCBI Taxonomy" id="63459"/>
    <lineage>
        <taxon>Eukaryota</taxon>
        <taxon>Viridiplantae</taxon>
        <taxon>Streptophyta</taxon>
        <taxon>Embryophyta</taxon>
        <taxon>Tracheophyta</taxon>
        <taxon>Spermatophyta</taxon>
        <taxon>Magnoliopsida</taxon>
        <taxon>eudicotyledons</taxon>
        <taxon>Gunneridae</taxon>
        <taxon>Pentapetalae</taxon>
        <taxon>Caryophyllales</taxon>
        <taxon>Chenopodiaceae</taxon>
        <taxon>Chenopodioideae</taxon>
        <taxon>Atripliceae</taxon>
        <taxon>Chenopodium</taxon>
    </lineage>
</organism>
<dbReference type="Proteomes" id="UP000596660">
    <property type="component" value="Unplaced"/>
</dbReference>
<dbReference type="InterPro" id="IPR050914">
    <property type="entry name" value="snRNP_SmB/NAA38-like"/>
</dbReference>
<evidence type="ECO:0000256" key="5">
    <source>
        <dbReference type="ARBA" id="ARBA00022664"/>
    </source>
</evidence>
<protein>
    <submittedName>
        <fullName evidence="11">Uncharacterized protein</fullName>
    </submittedName>
</protein>
<dbReference type="GO" id="GO:0005737">
    <property type="term" value="C:cytoplasm"/>
    <property type="evidence" value="ECO:0007669"/>
    <property type="project" value="UniProtKB-SubCell"/>
</dbReference>
<evidence type="ECO:0000256" key="10">
    <source>
        <dbReference type="SAM" id="MobiDB-lite"/>
    </source>
</evidence>
<keyword evidence="12" id="KW-1185">Reference proteome</keyword>
<sequence length="210" mass="22181">MSMSKGSKMVQFINYRVSETAFTKGSKSNKTNLNEETERRTLGLVILRGEEWISTAVEGSPPPDKSRTKSMSASTVPGSGLGQAAGRGIPTAPLVHAQPGLAGPVRDMPGFPPQSGPPQMPPRGPPPPWQYPPGSKPGFAPPGHFQMPPPHYAQRPGMPVLPPPMMCGPPPPSRPGMPPPPGGQVPVYGPPRPGMPPPPNSQQPPQNQQQ</sequence>
<dbReference type="PANTHER" id="PTHR10701:SF0">
    <property type="entry name" value="SMALL NUCLEAR RIBONUCLEOPROTEIN-ASSOCIATED PROTEIN B"/>
    <property type="match status" value="1"/>
</dbReference>
<dbReference type="EnsemblPlants" id="AUR62009175-RA">
    <property type="protein sequence ID" value="AUR62009175-RA:cds"/>
    <property type="gene ID" value="AUR62009175"/>
</dbReference>
<dbReference type="GO" id="GO:0005687">
    <property type="term" value="C:U4 snRNP"/>
    <property type="evidence" value="ECO:0007669"/>
    <property type="project" value="TreeGrafter"/>
</dbReference>
<evidence type="ECO:0000256" key="7">
    <source>
        <dbReference type="ARBA" id="ARBA00023187"/>
    </source>
</evidence>
<evidence type="ECO:0000256" key="2">
    <source>
        <dbReference type="ARBA" id="ARBA00004496"/>
    </source>
</evidence>
<keyword evidence="4" id="KW-0963">Cytoplasm</keyword>
<dbReference type="AlphaFoldDB" id="A0A803LBD6"/>
<dbReference type="GO" id="GO:0003723">
    <property type="term" value="F:RNA binding"/>
    <property type="evidence" value="ECO:0007669"/>
    <property type="project" value="UniProtKB-KW"/>
</dbReference>
<keyword evidence="6" id="KW-0694">RNA-binding</keyword>
<dbReference type="GO" id="GO:0071013">
    <property type="term" value="C:catalytic step 2 spliceosome"/>
    <property type="evidence" value="ECO:0007669"/>
    <property type="project" value="TreeGrafter"/>
</dbReference>
<evidence type="ECO:0000313" key="11">
    <source>
        <dbReference type="EnsemblPlants" id="AUR62009175-RA:cds"/>
    </source>
</evidence>
<dbReference type="Gramene" id="AUR62009175-RA">
    <property type="protein sequence ID" value="AUR62009175-RA:cds"/>
    <property type="gene ID" value="AUR62009175"/>
</dbReference>
<proteinExistence type="inferred from homology"/>
<evidence type="ECO:0000256" key="8">
    <source>
        <dbReference type="ARBA" id="ARBA00023242"/>
    </source>
</evidence>
<comment type="subcellular location">
    <subcellularLocation>
        <location evidence="2">Cytoplasm</location>
    </subcellularLocation>
    <subcellularLocation>
        <location evidence="1">Nucleus</location>
    </subcellularLocation>
</comment>
<dbReference type="GO" id="GO:0000398">
    <property type="term" value="P:mRNA splicing, via spliceosome"/>
    <property type="evidence" value="ECO:0007669"/>
    <property type="project" value="TreeGrafter"/>
</dbReference>
<feature type="compositionally biased region" description="Pro residues" evidence="10">
    <location>
        <begin position="110"/>
        <end position="135"/>
    </location>
</feature>
<accession>A0A803LBD6</accession>
<keyword evidence="9" id="KW-0687">Ribonucleoprotein</keyword>
<evidence type="ECO:0000313" key="12">
    <source>
        <dbReference type="Proteomes" id="UP000596660"/>
    </source>
</evidence>
<dbReference type="GO" id="GO:0046540">
    <property type="term" value="C:U4/U6 x U5 tri-snRNP complex"/>
    <property type="evidence" value="ECO:0007669"/>
    <property type="project" value="TreeGrafter"/>
</dbReference>
<dbReference type="GO" id="GO:0005686">
    <property type="term" value="C:U2 snRNP"/>
    <property type="evidence" value="ECO:0007669"/>
    <property type="project" value="TreeGrafter"/>
</dbReference>
<name>A0A803LBD6_CHEQI</name>
<evidence type="ECO:0000256" key="9">
    <source>
        <dbReference type="ARBA" id="ARBA00023274"/>
    </source>
</evidence>
<evidence type="ECO:0000256" key="4">
    <source>
        <dbReference type="ARBA" id="ARBA00022490"/>
    </source>
</evidence>
<dbReference type="PANTHER" id="PTHR10701">
    <property type="entry name" value="SMALL NUCLEAR RIBONUCLEOPROTEIN-ASSOCIATED PROTEIN B AND N"/>
    <property type="match status" value="1"/>
</dbReference>
<evidence type="ECO:0000256" key="6">
    <source>
        <dbReference type="ARBA" id="ARBA00022884"/>
    </source>
</evidence>
<keyword evidence="8" id="KW-0539">Nucleus</keyword>
<keyword evidence="7" id="KW-0508">mRNA splicing</keyword>
<reference evidence="11" key="2">
    <citation type="submission" date="2021-03" db="UniProtKB">
        <authorList>
            <consortium name="EnsemblPlants"/>
        </authorList>
    </citation>
    <scope>IDENTIFICATION</scope>
</reference>
<dbReference type="GO" id="GO:0070990">
    <property type="term" value="F:snRNP binding"/>
    <property type="evidence" value="ECO:0007669"/>
    <property type="project" value="TreeGrafter"/>
</dbReference>
<keyword evidence="5" id="KW-0507">mRNA processing</keyword>
<reference evidence="11" key="1">
    <citation type="journal article" date="2017" name="Nature">
        <title>The genome of Chenopodium quinoa.</title>
        <authorList>
            <person name="Jarvis D.E."/>
            <person name="Ho Y.S."/>
            <person name="Lightfoot D.J."/>
            <person name="Schmoeckel S.M."/>
            <person name="Li B."/>
            <person name="Borm T.J.A."/>
            <person name="Ohyanagi H."/>
            <person name="Mineta K."/>
            <person name="Michell C.T."/>
            <person name="Saber N."/>
            <person name="Kharbatia N.M."/>
            <person name="Rupper R.R."/>
            <person name="Sharp A.R."/>
            <person name="Dally N."/>
            <person name="Boughton B.A."/>
            <person name="Woo Y.H."/>
            <person name="Gao G."/>
            <person name="Schijlen E.G.W.M."/>
            <person name="Guo X."/>
            <person name="Momin A.A."/>
            <person name="Negrao S."/>
            <person name="Al-Babili S."/>
            <person name="Gehring C."/>
            <person name="Roessner U."/>
            <person name="Jung C."/>
            <person name="Murphy K."/>
            <person name="Arold S.T."/>
            <person name="Gojobori T."/>
            <person name="van der Linden C.G."/>
            <person name="van Loo E.N."/>
            <person name="Jellen E.N."/>
            <person name="Maughan P.J."/>
            <person name="Tester M."/>
        </authorList>
    </citation>
    <scope>NUCLEOTIDE SEQUENCE [LARGE SCALE GENOMIC DNA]</scope>
    <source>
        <strain evidence="11">cv. PI 614886</strain>
    </source>
</reference>
<dbReference type="GO" id="GO:0005682">
    <property type="term" value="C:U5 snRNP"/>
    <property type="evidence" value="ECO:0007669"/>
    <property type="project" value="TreeGrafter"/>
</dbReference>